<comment type="catalytic activity">
    <reaction evidence="1">
        <text>[protein]-peptidylproline (omega=180) = [protein]-peptidylproline (omega=0)</text>
        <dbReference type="Rhea" id="RHEA:16237"/>
        <dbReference type="Rhea" id="RHEA-COMP:10747"/>
        <dbReference type="Rhea" id="RHEA-COMP:10748"/>
        <dbReference type="ChEBI" id="CHEBI:83833"/>
        <dbReference type="ChEBI" id="CHEBI:83834"/>
        <dbReference type="EC" id="5.2.1.8"/>
    </reaction>
</comment>
<dbReference type="EC" id="5.2.1.8" evidence="4"/>
<accession>A0A8D9FR41</accession>
<dbReference type="InterPro" id="IPR001179">
    <property type="entry name" value="PPIase_FKBP_dom"/>
</dbReference>
<comment type="subcellular location">
    <subcellularLocation>
        <location evidence="2">Cytoplasm</location>
    </subcellularLocation>
</comment>
<evidence type="ECO:0000256" key="7">
    <source>
        <dbReference type="ARBA" id="ARBA00023186"/>
    </source>
</evidence>
<gene>
    <name evidence="10" type="primary">slyD</name>
    <name evidence="10" type="ORF">SLAVMIC_00478</name>
</gene>
<dbReference type="SUPFAM" id="SSF54534">
    <property type="entry name" value="FKBP-like"/>
    <property type="match status" value="1"/>
</dbReference>
<evidence type="ECO:0000256" key="6">
    <source>
        <dbReference type="ARBA" id="ARBA00023110"/>
    </source>
</evidence>
<name>A0A8D9FR41_9VIRU</name>
<protein>
    <recommendedName>
        <fullName evidence="4">peptidylprolyl isomerase</fullName>
        <ecNumber evidence="4">5.2.1.8</ecNumber>
    </recommendedName>
</protein>
<dbReference type="PROSITE" id="PS50059">
    <property type="entry name" value="FKBP_PPIASE"/>
    <property type="match status" value="1"/>
</dbReference>
<evidence type="ECO:0000259" key="9">
    <source>
        <dbReference type="PROSITE" id="PS50059"/>
    </source>
</evidence>
<evidence type="ECO:0000256" key="4">
    <source>
        <dbReference type="ARBA" id="ARBA00013194"/>
    </source>
</evidence>
<organism evidence="10">
    <name type="scientific">uncultured marine phage</name>
    <dbReference type="NCBI Taxonomy" id="707152"/>
    <lineage>
        <taxon>Viruses</taxon>
        <taxon>environmental samples</taxon>
    </lineage>
</organism>
<dbReference type="PANTHER" id="PTHR47861:SF3">
    <property type="entry name" value="FKBP-TYPE PEPTIDYL-PROLYL CIS-TRANS ISOMERASE SLYD"/>
    <property type="match status" value="1"/>
</dbReference>
<evidence type="ECO:0000313" key="10">
    <source>
        <dbReference type="EMBL" id="CAG7580564.1"/>
    </source>
</evidence>
<dbReference type="PANTHER" id="PTHR47861">
    <property type="entry name" value="FKBP-TYPE PEPTIDYL-PROLYL CIS-TRANS ISOMERASE SLYD"/>
    <property type="match status" value="1"/>
</dbReference>
<dbReference type="InterPro" id="IPR046357">
    <property type="entry name" value="PPIase_dom_sf"/>
</dbReference>
<proteinExistence type="inferred from homology"/>
<keyword evidence="8 10" id="KW-0413">Isomerase</keyword>
<evidence type="ECO:0000256" key="5">
    <source>
        <dbReference type="ARBA" id="ARBA00022490"/>
    </source>
</evidence>
<dbReference type="EMBL" id="OU342829">
    <property type="protein sequence ID" value="CAG7580564.1"/>
    <property type="molecule type" value="Genomic_DNA"/>
</dbReference>
<dbReference type="Gene3D" id="3.10.50.40">
    <property type="match status" value="1"/>
</dbReference>
<comment type="similarity">
    <text evidence="3">Belongs to the FKBP-type PPIase family.</text>
</comment>
<evidence type="ECO:0000256" key="2">
    <source>
        <dbReference type="ARBA" id="ARBA00004496"/>
    </source>
</evidence>
<evidence type="ECO:0000256" key="8">
    <source>
        <dbReference type="ARBA" id="ARBA00023235"/>
    </source>
</evidence>
<evidence type="ECO:0000256" key="3">
    <source>
        <dbReference type="ARBA" id="ARBA00006577"/>
    </source>
</evidence>
<keyword evidence="7" id="KW-0143">Chaperone</keyword>
<keyword evidence="5" id="KW-0963">Cytoplasm</keyword>
<keyword evidence="6" id="KW-0697">Rotamase</keyword>
<dbReference type="Pfam" id="PF00254">
    <property type="entry name" value="FKBP_C"/>
    <property type="match status" value="1"/>
</dbReference>
<evidence type="ECO:0000256" key="1">
    <source>
        <dbReference type="ARBA" id="ARBA00000971"/>
    </source>
</evidence>
<dbReference type="GO" id="GO:0042026">
    <property type="term" value="P:protein refolding"/>
    <property type="evidence" value="ECO:0007669"/>
    <property type="project" value="UniProtKB-ARBA"/>
</dbReference>
<sequence>MKEAKIGDNVKVHYTGKIKDGEVFDSSRERDPFEFVLGQNQVIPGFEKAVEGLNIGDSVTVDITPEEGYGQRVEQMVQSVMTSMLPEGAGVGMQVRGTDPSGQPIIATIVEINENVDFTDATGTTHPSTSVAKMDFNHPLAGKTLEFEIQLIELAKQNPEDSKSEGND</sequence>
<feature type="domain" description="PPIase FKBP-type" evidence="9">
    <location>
        <begin position="7"/>
        <end position="101"/>
    </location>
</feature>
<dbReference type="GO" id="GO:0003755">
    <property type="term" value="F:peptidyl-prolyl cis-trans isomerase activity"/>
    <property type="evidence" value="ECO:0007669"/>
    <property type="project" value="UniProtKB-KW"/>
</dbReference>
<reference evidence="10" key="1">
    <citation type="submission" date="2021-06" db="EMBL/GenBank/DDBJ databases">
        <authorList>
            <person name="Gannon L."/>
            <person name="Redgwell R T."/>
            <person name="Michniewski S."/>
            <person name="Harrison D C."/>
            <person name="Millard A."/>
        </authorList>
    </citation>
    <scope>NUCLEOTIDE SEQUENCE</scope>
</reference>